<evidence type="ECO:0000313" key="1">
    <source>
        <dbReference type="EMBL" id="MFD2702763.1"/>
    </source>
</evidence>
<name>A0ABW5STV1_9BACL</name>
<dbReference type="RefSeq" id="WP_379264136.1">
    <property type="nucleotide sequence ID" value="NZ_JBHUMJ010000008.1"/>
</dbReference>
<sequence>MSAQDSKSGIVRVSKRENGYAVIDTYFLSDDRLSFKAKGVLSYLLSKPNGWQVYVADLVKRSKDGRDSVYSALRELEAAGYVERRQMRDEQTQRITGVETVVYERPIMDEPGADIPHTEIPDKDEPITDKPTQVINDLSITDSKRKVSKSAETILDTLAKELRKLPLNDTSSLYEFYFEDIYAMLTRRFPGQLEPEVIRFAGERYFNKAIDMRTGLPKIDVSSPTGLFFDVYSEALAEWQAREYKLNN</sequence>
<gene>
    <name evidence="1" type="ORF">ACFSVM_20190</name>
</gene>
<keyword evidence="2" id="KW-1185">Reference proteome</keyword>
<dbReference type="SUPFAM" id="SSF46785">
    <property type="entry name" value="Winged helix' DNA-binding domain"/>
    <property type="match status" value="1"/>
</dbReference>
<accession>A0ABW5STV1</accession>
<dbReference type="InterPro" id="IPR036390">
    <property type="entry name" value="WH_DNA-bd_sf"/>
</dbReference>
<organism evidence="1 2">
    <name type="scientific">Paenibacillus shunpengii</name>
    <dbReference type="NCBI Taxonomy" id="2054424"/>
    <lineage>
        <taxon>Bacteria</taxon>
        <taxon>Bacillati</taxon>
        <taxon>Bacillota</taxon>
        <taxon>Bacilli</taxon>
        <taxon>Bacillales</taxon>
        <taxon>Paenibacillaceae</taxon>
        <taxon>Paenibacillus</taxon>
    </lineage>
</organism>
<protein>
    <submittedName>
        <fullName evidence="1">Helix-turn-helix domain-containing protein</fullName>
    </submittedName>
</protein>
<reference evidence="2" key="1">
    <citation type="journal article" date="2019" name="Int. J. Syst. Evol. Microbiol.">
        <title>The Global Catalogue of Microorganisms (GCM) 10K type strain sequencing project: providing services to taxonomists for standard genome sequencing and annotation.</title>
        <authorList>
            <consortium name="The Broad Institute Genomics Platform"/>
            <consortium name="The Broad Institute Genome Sequencing Center for Infectious Disease"/>
            <person name="Wu L."/>
            <person name="Ma J."/>
        </authorList>
    </citation>
    <scope>NUCLEOTIDE SEQUENCE [LARGE SCALE GENOMIC DNA]</scope>
    <source>
        <strain evidence="2">KCTC 33849</strain>
    </source>
</reference>
<evidence type="ECO:0000313" key="2">
    <source>
        <dbReference type="Proteomes" id="UP001597540"/>
    </source>
</evidence>
<dbReference type="Proteomes" id="UP001597540">
    <property type="component" value="Unassembled WGS sequence"/>
</dbReference>
<comment type="caution">
    <text evidence="1">The sequence shown here is derived from an EMBL/GenBank/DDBJ whole genome shotgun (WGS) entry which is preliminary data.</text>
</comment>
<dbReference type="Pfam" id="PF13730">
    <property type="entry name" value="HTH_36"/>
    <property type="match status" value="1"/>
</dbReference>
<dbReference type="EMBL" id="JBHUMJ010000008">
    <property type="protein sequence ID" value="MFD2702763.1"/>
    <property type="molecule type" value="Genomic_DNA"/>
</dbReference>
<proteinExistence type="predicted"/>